<evidence type="ECO:0000313" key="2">
    <source>
        <dbReference type="EMBL" id="KAK7853771.1"/>
    </source>
</evidence>
<proteinExistence type="predicted"/>
<keyword evidence="3" id="KW-1185">Reference proteome</keyword>
<sequence length="75" mass="8800">MRCRRMRMRFGRFVRDGVEDDSGEIRHKNFKCLGKEELAGEEGSIKPIKDSSEGGKSERDNIEWEGANNEKRKRR</sequence>
<comment type="caution">
    <text evidence="2">The sequence shown here is derived from an EMBL/GenBank/DDBJ whole genome shotgun (WGS) entry which is preliminary data.</text>
</comment>
<dbReference type="AlphaFoldDB" id="A0AAW0LRQ9"/>
<organism evidence="2 3">
    <name type="scientific">Quercus suber</name>
    <name type="common">Cork oak</name>
    <dbReference type="NCBI Taxonomy" id="58331"/>
    <lineage>
        <taxon>Eukaryota</taxon>
        <taxon>Viridiplantae</taxon>
        <taxon>Streptophyta</taxon>
        <taxon>Embryophyta</taxon>
        <taxon>Tracheophyta</taxon>
        <taxon>Spermatophyta</taxon>
        <taxon>Magnoliopsida</taxon>
        <taxon>eudicotyledons</taxon>
        <taxon>Gunneridae</taxon>
        <taxon>Pentapetalae</taxon>
        <taxon>rosids</taxon>
        <taxon>fabids</taxon>
        <taxon>Fagales</taxon>
        <taxon>Fagaceae</taxon>
        <taxon>Quercus</taxon>
    </lineage>
</organism>
<gene>
    <name evidence="2" type="ORF">CFP56_034788</name>
</gene>
<feature type="region of interest" description="Disordered" evidence="1">
    <location>
        <begin position="41"/>
        <end position="75"/>
    </location>
</feature>
<name>A0AAW0LRQ9_QUESU</name>
<accession>A0AAW0LRQ9</accession>
<evidence type="ECO:0000313" key="3">
    <source>
        <dbReference type="Proteomes" id="UP000237347"/>
    </source>
</evidence>
<protein>
    <submittedName>
        <fullName evidence="2">Uncharacterized protein</fullName>
    </submittedName>
</protein>
<dbReference type="Proteomes" id="UP000237347">
    <property type="component" value="Unassembled WGS sequence"/>
</dbReference>
<reference evidence="2 3" key="1">
    <citation type="journal article" date="2018" name="Sci. Data">
        <title>The draft genome sequence of cork oak.</title>
        <authorList>
            <person name="Ramos A.M."/>
            <person name="Usie A."/>
            <person name="Barbosa P."/>
            <person name="Barros P.M."/>
            <person name="Capote T."/>
            <person name="Chaves I."/>
            <person name="Simoes F."/>
            <person name="Abreu I."/>
            <person name="Carrasquinho I."/>
            <person name="Faro C."/>
            <person name="Guimaraes J.B."/>
            <person name="Mendonca D."/>
            <person name="Nobrega F."/>
            <person name="Rodrigues L."/>
            <person name="Saibo N.J.M."/>
            <person name="Varela M.C."/>
            <person name="Egas C."/>
            <person name="Matos J."/>
            <person name="Miguel C.M."/>
            <person name="Oliveira M.M."/>
            <person name="Ricardo C.P."/>
            <person name="Goncalves S."/>
        </authorList>
    </citation>
    <scope>NUCLEOTIDE SEQUENCE [LARGE SCALE GENOMIC DNA]</scope>
    <source>
        <strain evidence="3">cv. HL8</strain>
    </source>
</reference>
<dbReference type="EMBL" id="PKMF04000062">
    <property type="protein sequence ID" value="KAK7853771.1"/>
    <property type="molecule type" value="Genomic_DNA"/>
</dbReference>
<feature type="compositionally biased region" description="Basic and acidic residues" evidence="1">
    <location>
        <begin position="41"/>
        <end position="62"/>
    </location>
</feature>
<evidence type="ECO:0000256" key="1">
    <source>
        <dbReference type="SAM" id="MobiDB-lite"/>
    </source>
</evidence>